<dbReference type="Proteomes" id="UP000078348">
    <property type="component" value="Unassembled WGS sequence"/>
</dbReference>
<proteinExistence type="predicted"/>
<dbReference type="PANTHER" id="PTHR12496:SF0">
    <property type="entry name" value="METHYLTRANSFERASE DOMAIN-CONTAINING PROTEIN"/>
    <property type="match status" value="1"/>
</dbReference>
<dbReference type="InterPro" id="IPR052220">
    <property type="entry name" value="METTL25"/>
</dbReference>
<keyword evidence="3" id="KW-1185">Reference proteome</keyword>
<feature type="domain" description="Methyltransferase" evidence="1">
    <location>
        <begin position="37"/>
        <end position="176"/>
    </location>
</feature>
<dbReference type="STRING" id="478820.A0A196SJ65"/>
<gene>
    <name evidence="2" type="ORF">AV274_1887</name>
</gene>
<evidence type="ECO:0000313" key="2">
    <source>
        <dbReference type="EMBL" id="OAO16356.1"/>
    </source>
</evidence>
<sequence>MENTLNTIQQLSLFERIPFKDEPSEGKPIQLKGMKRKKMHEVQQICPYINAVWKESGIHTIVDIGAGQGYISCYLAAQYGYDVIGVETRKELVEKVNEKNKKQTNFKMITYNITKEMQSRELESLLFPSAEPSDYGIIGLHCCGDLSPSMCRLFIESQFHCKLLCFVGCCYNLLSTKEDAIADQFGYPMNDDIPHIVMSHYCRNAIVQNTQFDSVSAFESTITRLFYRALLQKWIYVEFPEESNPIQFPVGSLSFHFRETSFMDYVKEYYESKHPEKTLPEEERVKAFYENHQHEFILFSGYFVLQCLIGQLLESAIIADRVYYLQRHGASVQVHCAFDRSQSPRCMCITARK</sequence>
<dbReference type="Gene3D" id="3.40.50.150">
    <property type="entry name" value="Vaccinia Virus protein VP39"/>
    <property type="match status" value="1"/>
</dbReference>
<dbReference type="PANTHER" id="PTHR12496">
    <property type="entry name" value="CGI-41 METHYLTRANSFERASE"/>
    <property type="match status" value="1"/>
</dbReference>
<organism evidence="2 3">
    <name type="scientific">Blastocystis sp. subtype 1 (strain ATCC 50177 / NandII)</name>
    <dbReference type="NCBI Taxonomy" id="478820"/>
    <lineage>
        <taxon>Eukaryota</taxon>
        <taxon>Sar</taxon>
        <taxon>Stramenopiles</taxon>
        <taxon>Bigyra</taxon>
        <taxon>Opalozoa</taxon>
        <taxon>Opalinata</taxon>
        <taxon>Blastocystidae</taxon>
        <taxon>Blastocystis</taxon>
    </lineage>
</organism>
<dbReference type="Pfam" id="PF13679">
    <property type="entry name" value="Methyltransf_32"/>
    <property type="match status" value="1"/>
</dbReference>
<protein>
    <recommendedName>
        <fullName evidence="1">Methyltransferase domain-containing protein</fullName>
    </recommendedName>
</protein>
<evidence type="ECO:0000313" key="3">
    <source>
        <dbReference type="Proteomes" id="UP000078348"/>
    </source>
</evidence>
<dbReference type="CDD" id="cd02440">
    <property type="entry name" value="AdoMet_MTases"/>
    <property type="match status" value="1"/>
</dbReference>
<dbReference type="InterPro" id="IPR025714">
    <property type="entry name" value="Methyltranfer_dom"/>
</dbReference>
<dbReference type="InterPro" id="IPR029063">
    <property type="entry name" value="SAM-dependent_MTases_sf"/>
</dbReference>
<accession>A0A196SJ65</accession>
<evidence type="ECO:0000259" key="1">
    <source>
        <dbReference type="Pfam" id="PF13679"/>
    </source>
</evidence>
<name>A0A196SJ65_BLAHN</name>
<comment type="caution">
    <text evidence="2">The sequence shown here is derived from an EMBL/GenBank/DDBJ whole genome shotgun (WGS) entry which is preliminary data.</text>
</comment>
<reference evidence="2 3" key="1">
    <citation type="submission" date="2016-05" db="EMBL/GenBank/DDBJ databases">
        <title>Nuclear genome of Blastocystis sp. subtype 1 NandII.</title>
        <authorList>
            <person name="Gentekaki E."/>
            <person name="Curtis B."/>
            <person name="Stairs C."/>
            <person name="Eme L."/>
            <person name="Herman E."/>
            <person name="Klimes V."/>
            <person name="Arias M.C."/>
            <person name="Elias M."/>
            <person name="Hilliou F."/>
            <person name="Klute M."/>
            <person name="Malik S.-B."/>
            <person name="Pightling A."/>
            <person name="Rachubinski R."/>
            <person name="Salas D."/>
            <person name="Schlacht A."/>
            <person name="Suga H."/>
            <person name="Archibald J."/>
            <person name="Ball S.G."/>
            <person name="Clark G."/>
            <person name="Dacks J."/>
            <person name="Van Der Giezen M."/>
            <person name="Tsaousis A."/>
            <person name="Roger A."/>
        </authorList>
    </citation>
    <scope>NUCLEOTIDE SEQUENCE [LARGE SCALE GENOMIC DNA]</scope>
    <source>
        <strain evidence="3">ATCC 50177 / NandII</strain>
    </source>
</reference>
<dbReference type="AlphaFoldDB" id="A0A196SJ65"/>
<dbReference type="OrthoDB" id="10258156at2759"/>
<dbReference type="EMBL" id="LXWW01000085">
    <property type="protein sequence ID" value="OAO16356.1"/>
    <property type="molecule type" value="Genomic_DNA"/>
</dbReference>
<dbReference type="SUPFAM" id="SSF53335">
    <property type="entry name" value="S-adenosyl-L-methionine-dependent methyltransferases"/>
    <property type="match status" value="1"/>
</dbReference>